<comment type="caution">
    <text evidence="2">The sequence shown here is derived from an EMBL/GenBank/DDBJ whole genome shotgun (WGS) entry which is preliminary data.</text>
</comment>
<dbReference type="RefSeq" id="WP_123132727.1">
    <property type="nucleotide sequence ID" value="NZ_JBHMAD010000007.1"/>
</dbReference>
<evidence type="ECO:0008006" key="4">
    <source>
        <dbReference type="Google" id="ProtNLM"/>
    </source>
</evidence>
<evidence type="ECO:0000313" key="2">
    <source>
        <dbReference type="EMBL" id="RNI29642.1"/>
    </source>
</evidence>
<feature type="chain" id="PRO_5018125449" description="DUF4468 domain-containing protein" evidence="1">
    <location>
        <begin position="25"/>
        <end position="237"/>
    </location>
</feature>
<reference evidence="2 3" key="1">
    <citation type="submission" date="2018-11" db="EMBL/GenBank/DDBJ databases">
        <title>Rufibacter latericius sp. nov., isolated from water in Baiyang Lake.</title>
        <authorList>
            <person name="Yang Y."/>
        </authorList>
    </citation>
    <scope>NUCLEOTIDE SEQUENCE [LARGE SCALE GENOMIC DNA]</scope>
    <source>
        <strain evidence="2 3">MCC P1</strain>
    </source>
</reference>
<dbReference type="EMBL" id="RJJE01000009">
    <property type="protein sequence ID" value="RNI29642.1"/>
    <property type="molecule type" value="Genomic_DNA"/>
</dbReference>
<organism evidence="2 3">
    <name type="scientific">Rufibacter immobilis</name>
    <dbReference type="NCBI Taxonomy" id="1348778"/>
    <lineage>
        <taxon>Bacteria</taxon>
        <taxon>Pseudomonadati</taxon>
        <taxon>Bacteroidota</taxon>
        <taxon>Cytophagia</taxon>
        <taxon>Cytophagales</taxon>
        <taxon>Hymenobacteraceae</taxon>
        <taxon>Rufibacter</taxon>
    </lineage>
</organism>
<sequence>MKKMVRKAIGLLVLGFLWAANTMAQSSGLVDEWPAGRVYLATGDSVSGKITYHRTEDLIRINKADGTTVAYSPVAVRGFEAIDNDGRYRRVFVTQRWNFGNDYSDFLAPAFFEQIVIGKYGLLKRETMTRRDVSRDPMYRNSYYPYGYGYRGYPVGGPMYVDQRLDSFFILLPNGKVKELRNVKKDMEVIYGKKGSVMKEYIKQNKLKYTSLPDLAKIVSYFGAISQPEVKTSSLDM</sequence>
<keyword evidence="1" id="KW-0732">Signal</keyword>
<evidence type="ECO:0000256" key="1">
    <source>
        <dbReference type="SAM" id="SignalP"/>
    </source>
</evidence>
<gene>
    <name evidence="2" type="ORF">EFA69_08775</name>
</gene>
<evidence type="ECO:0000313" key="3">
    <source>
        <dbReference type="Proteomes" id="UP000271010"/>
    </source>
</evidence>
<accession>A0A3M9MVS5</accession>
<dbReference type="OrthoDB" id="878746at2"/>
<name>A0A3M9MVS5_9BACT</name>
<proteinExistence type="predicted"/>
<keyword evidence="3" id="KW-1185">Reference proteome</keyword>
<feature type="signal peptide" evidence="1">
    <location>
        <begin position="1"/>
        <end position="24"/>
    </location>
</feature>
<protein>
    <recommendedName>
        <fullName evidence="4">DUF4468 domain-containing protein</fullName>
    </recommendedName>
</protein>
<dbReference type="AlphaFoldDB" id="A0A3M9MVS5"/>
<dbReference type="Proteomes" id="UP000271010">
    <property type="component" value="Unassembled WGS sequence"/>
</dbReference>